<feature type="domain" description="Conjugative transposon TraJ C-terminal" evidence="2">
    <location>
        <begin position="1"/>
        <end position="78"/>
    </location>
</feature>
<dbReference type="Proteomes" id="UP000441609">
    <property type="component" value="Unassembled WGS sequence"/>
</dbReference>
<evidence type="ECO:0000313" key="4">
    <source>
        <dbReference type="Proteomes" id="UP000441609"/>
    </source>
</evidence>
<comment type="caution">
    <text evidence="3">The sequence shown here is derived from an EMBL/GenBank/DDBJ whole genome shotgun (WGS) entry which is preliminary data.</text>
</comment>
<evidence type="ECO:0000313" key="3">
    <source>
        <dbReference type="EMBL" id="MSB76037.1"/>
    </source>
</evidence>
<accession>A0A9Q4MUV6</accession>
<feature type="non-terminal residue" evidence="3">
    <location>
        <position position="1"/>
    </location>
</feature>
<feature type="transmembrane region" description="Helical" evidence="1">
    <location>
        <begin position="16"/>
        <end position="33"/>
    </location>
</feature>
<reference evidence="3 4" key="1">
    <citation type="journal article" date="2019" name="Nat. Med.">
        <title>A library of human gut bacterial isolates paired with longitudinal multiomics data enables mechanistic microbiome research.</title>
        <authorList>
            <person name="Poyet M."/>
            <person name="Groussin M."/>
            <person name="Gibbons S.M."/>
            <person name="Avila-Pacheco J."/>
            <person name="Jiang X."/>
            <person name="Kearney S.M."/>
            <person name="Perrotta A.R."/>
            <person name="Berdy B."/>
            <person name="Zhao S."/>
            <person name="Lieberman T.D."/>
            <person name="Swanson P.K."/>
            <person name="Smith M."/>
            <person name="Roesemann S."/>
            <person name="Alexander J.E."/>
            <person name="Rich S.A."/>
            <person name="Livny J."/>
            <person name="Vlamakis H."/>
            <person name="Clish C."/>
            <person name="Bullock K."/>
            <person name="Deik A."/>
            <person name="Scott J."/>
            <person name="Pierce K.A."/>
            <person name="Xavier R.J."/>
            <person name="Alm E.J."/>
        </authorList>
    </citation>
    <scope>NUCLEOTIDE SEQUENCE [LARGE SCALE GENOMIC DNA]</scope>
    <source>
        <strain evidence="3 4">BIOML-A20</strain>
    </source>
</reference>
<dbReference type="InterPro" id="IPR012424">
    <property type="entry name" value="Conjugative_transposon_TraJ_C"/>
</dbReference>
<proteinExistence type="predicted"/>
<keyword evidence="1" id="KW-0812">Transmembrane</keyword>
<dbReference type="EMBL" id="WKMO01000048">
    <property type="protein sequence ID" value="MSB76037.1"/>
    <property type="molecule type" value="Genomic_DNA"/>
</dbReference>
<protein>
    <submittedName>
        <fullName evidence="3">Conjugative transposon protein TraJ</fullName>
    </submittedName>
</protein>
<gene>
    <name evidence="3" type="ORF">GKD70_22530</name>
</gene>
<sequence length="83" mass="8405">DIKQMQDPTFIPDASNSVYCIFMIIGIIGYFCVPTVSSWIIQAGGAGAYGQKANSAGKMAGNGAAAVGGAVGGSVAGRIKKMF</sequence>
<organism evidence="3 4">
    <name type="scientific">Parabacteroides distasonis</name>
    <dbReference type="NCBI Taxonomy" id="823"/>
    <lineage>
        <taxon>Bacteria</taxon>
        <taxon>Pseudomonadati</taxon>
        <taxon>Bacteroidota</taxon>
        <taxon>Bacteroidia</taxon>
        <taxon>Bacteroidales</taxon>
        <taxon>Tannerellaceae</taxon>
        <taxon>Parabacteroides</taxon>
    </lineage>
</organism>
<evidence type="ECO:0000256" key="1">
    <source>
        <dbReference type="SAM" id="Phobius"/>
    </source>
</evidence>
<name>A0A9Q4MUV6_PARDI</name>
<evidence type="ECO:0000259" key="2">
    <source>
        <dbReference type="Pfam" id="PF07863"/>
    </source>
</evidence>
<keyword evidence="1" id="KW-0472">Membrane</keyword>
<dbReference type="Pfam" id="PF07863">
    <property type="entry name" value="CtnDOT_TraJ"/>
    <property type="match status" value="1"/>
</dbReference>
<dbReference type="AlphaFoldDB" id="A0A9Q4MUV6"/>
<keyword evidence="1" id="KW-1133">Transmembrane helix</keyword>